<proteinExistence type="inferred from homology"/>
<comment type="similarity">
    <text evidence="1 5">Belongs to the ferritin family.</text>
</comment>
<dbReference type="PANTHER" id="PTHR11431:SF43">
    <property type="entry name" value="FERRITIN"/>
    <property type="match status" value="1"/>
</dbReference>
<dbReference type="SUPFAM" id="SSF47240">
    <property type="entry name" value="Ferritin-like"/>
    <property type="match status" value="1"/>
</dbReference>
<reference evidence="8 9" key="1">
    <citation type="submission" date="2023-09" db="EMBL/GenBank/DDBJ databases">
        <title>Genomes of two closely related lineages of the louse Polyplax serrata with different host specificities.</title>
        <authorList>
            <person name="Martinu J."/>
            <person name="Tarabai H."/>
            <person name="Stefka J."/>
            <person name="Hypsa V."/>
        </authorList>
    </citation>
    <scope>NUCLEOTIDE SEQUENCE [LARGE SCALE GENOMIC DNA]</scope>
    <source>
        <strain evidence="8">98ZLc_SE</strain>
    </source>
</reference>
<feature type="domain" description="Ferritin-like diiron" evidence="7">
    <location>
        <begin position="37"/>
        <end position="199"/>
    </location>
</feature>
<evidence type="ECO:0000256" key="6">
    <source>
        <dbReference type="SAM" id="SignalP"/>
    </source>
</evidence>
<dbReference type="InterPro" id="IPR008331">
    <property type="entry name" value="Ferritin_DPS_dom"/>
</dbReference>
<keyword evidence="3 5" id="KW-0479">Metal-binding</keyword>
<accession>A0ABR1AV45</accession>
<evidence type="ECO:0000256" key="2">
    <source>
        <dbReference type="ARBA" id="ARBA00022434"/>
    </source>
</evidence>
<keyword evidence="4 5" id="KW-0408">Iron</keyword>
<dbReference type="EMBL" id="JAWJWF010000045">
    <property type="protein sequence ID" value="KAK6627212.1"/>
    <property type="molecule type" value="Genomic_DNA"/>
</dbReference>
<dbReference type="InterPro" id="IPR009078">
    <property type="entry name" value="Ferritin-like_SF"/>
</dbReference>
<evidence type="ECO:0000313" key="8">
    <source>
        <dbReference type="EMBL" id="KAK6627212.1"/>
    </source>
</evidence>
<feature type="chain" id="PRO_5046654983" description="Ferritin" evidence="6">
    <location>
        <begin position="19"/>
        <end position="217"/>
    </location>
</feature>
<evidence type="ECO:0000313" key="9">
    <source>
        <dbReference type="Proteomes" id="UP001359485"/>
    </source>
</evidence>
<comment type="caution">
    <text evidence="8">The sequence shown here is derived from an EMBL/GenBank/DDBJ whole genome shotgun (WGS) entry which is preliminary data.</text>
</comment>
<dbReference type="PANTHER" id="PTHR11431">
    <property type="entry name" value="FERRITIN"/>
    <property type="match status" value="1"/>
</dbReference>
<sequence>MKITLGLLLVTLLTGTSGKNPKLTCSVAPADIPAGWITMTNSCATKMKNQVQTELEAAMTYMAMGAHFHKDSVNRPGFGDMFFKSAYEEREHAMKLIEYLLMRGEMKEDVRNIIQKPMPLRTEWPNAVAALKDALNLETKVTEHIRSIVATCENSPGPSGTQGINDYHLVDYLTSDFLDEQHKGQRELAGHLSNLGKLIDSHGVLGEFLYDKKLLDN</sequence>
<evidence type="ECO:0000256" key="4">
    <source>
        <dbReference type="ARBA" id="ARBA00023004"/>
    </source>
</evidence>
<keyword evidence="5" id="KW-0560">Oxidoreductase</keyword>
<comment type="function">
    <text evidence="5">Stores iron in a soluble, non-toxic, readily available form. Important for iron homeostasis. Iron is taken up in the ferrous form and deposited as ferric hydroxides after oxidation.</text>
</comment>
<dbReference type="InterPro" id="IPR009040">
    <property type="entry name" value="Ferritin-like_diiron"/>
</dbReference>
<organism evidence="8 9">
    <name type="scientific">Polyplax serrata</name>
    <name type="common">Common mouse louse</name>
    <dbReference type="NCBI Taxonomy" id="468196"/>
    <lineage>
        <taxon>Eukaryota</taxon>
        <taxon>Metazoa</taxon>
        <taxon>Ecdysozoa</taxon>
        <taxon>Arthropoda</taxon>
        <taxon>Hexapoda</taxon>
        <taxon>Insecta</taxon>
        <taxon>Pterygota</taxon>
        <taxon>Neoptera</taxon>
        <taxon>Paraneoptera</taxon>
        <taxon>Psocodea</taxon>
        <taxon>Troctomorpha</taxon>
        <taxon>Phthiraptera</taxon>
        <taxon>Anoplura</taxon>
        <taxon>Polyplacidae</taxon>
        <taxon>Polyplax</taxon>
    </lineage>
</organism>
<comment type="catalytic activity">
    <reaction evidence="5">
        <text>4 Fe(2+) + O2 + 4 H(+) = 4 Fe(3+) + 2 H2O</text>
        <dbReference type="Rhea" id="RHEA:11148"/>
        <dbReference type="ChEBI" id="CHEBI:15377"/>
        <dbReference type="ChEBI" id="CHEBI:15378"/>
        <dbReference type="ChEBI" id="CHEBI:15379"/>
        <dbReference type="ChEBI" id="CHEBI:29033"/>
        <dbReference type="ChEBI" id="CHEBI:29034"/>
        <dbReference type="EC" id="1.16.3.1"/>
    </reaction>
</comment>
<gene>
    <name evidence="8" type="ORF">RUM44_009689</name>
</gene>
<evidence type="ECO:0000256" key="5">
    <source>
        <dbReference type="RuleBase" id="RU361145"/>
    </source>
</evidence>
<evidence type="ECO:0000256" key="1">
    <source>
        <dbReference type="ARBA" id="ARBA00007513"/>
    </source>
</evidence>
<protein>
    <recommendedName>
        <fullName evidence="5">Ferritin</fullName>
        <ecNumber evidence="5">1.16.3.1</ecNumber>
    </recommendedName>
</protein>
<evidence type="ECO:0000256" key="3">
    <source>
        <dbReference type="ARBA" id="ARBA00022723"/>
    </source>
</evidence>
<dbReference type="Proteomes" id="UP001359485">
    <property type="component" value="Unassembled WGS sequence"/>
</dbReference>
<dbReference type="Pfam" id="PF00210">
    <property type="entry name" value="Ferritin"/>
    <property type="match status" value="1"/>
</dbReference>
<dbReference type="Gene3D" id="1.20.1260.10">
    <property type="match status" value="1"/>
</dbReference>
<dbReference type="InterPro" id="IPR001519">
    <property type="entry name" value="Ferritin"/>
</dbReference>
<keyword evidence="6" id="KW-0732">Signal</keyword>
<dbReference type="CDD" id="cd01056">
    <property type="entry name" value="Euk_Ferritin"/>
    <property type="match status" value="1"/>
</dbReference>
<dbReference type="EC" id="1.16.3.1" evidence="5"/>
<keyword evidence="2 5" id="KW-0409">Iron storage</keyword>
<keyword evidence="9" id="KW-1185">Reference proteome</keyword>
<evidence type="ECO:0000259" key="7">
    <source>
        <dbReference type="PROSITE" id="PS50905"/>
    </source>
</evidence>
<dbReference type="PROSITE" id="PS50905">
    <property type="entry name" value="FERRITIN_LIKE"/>
    <property type="match status" value="1"/>
</dbReference>
<dbReference type="InterPro" id="IPR012347">
    <property type="entry name" value="Ferritin-like"/>
</dbReference>
<feature type="signal peptide" evidence="6">
    <location>
        <begin position="1"/>
        <end position="18"/>
    </location>
</feature>
<name>A0ABR1AV45_POLSC</name>